<keyword evidence="1" id="KW-0677">Repeat</keyword>
<dbReference type="PANTHER" id="PTHR24198:SF165">
    <property type="entry name" value="ANKYRIN REPEAT-CONTAINING PROTEIN-RELATED"/>
    <property type="match status" value="1"/>
</dbReference>
<dbReference type="SUPFAM" id="SSF48403">
    <property type="entry name" value="Ankyrin repeat"/>
    <property type="match status" value="2"/>
</dbReference>
<name>G9NI61_HYPAI</name>
<evidence type="ECO:0000256" key="1">
    <source>
        <dbReference type="ARBA" id="ARBA00022737"/>
    </source>
</evidence>
<dbReference type="STRING" id="452589.G9NI61"/>
<sequence>MSSSVVLEYTPDDIIYGYESGDAIKEQSEKLLKLIRDRIKLGTRRDPIIFIGHGLGGTIIKQSMIMAVNDRVKYEDISFSATSFSSKIFLHCPHQIATPWEAFDCAVKWFAPVVDSKSPFPIQPIELLTATVVETNELFLETGITQISKVAPIFSTEGNPSVQATYSLGILHEALFPIKVCDSDEKLEDIIRSLFGAARVSYASLIKDWWLPAVNTFIHPIQKANYSPWKEAETTSWLEKNDEYVRLRDRRGAYAFSVFGQNTQSAAHTLQRSVANLDGKPEAKNCLVLQFTFEQHDARRNTALSMATSLVCQILVAAKAADLDTKVFDHWHVRRSWSLFDALSILTSLSRKLDILCLLHNADQCESSSLDTFIQHFKRIIMQTERQFKLCLMTSVKLDKYRFLSLDSNELGDSGSAQFPEEMKENTNVRCARQSSNIFPNSAIAKDAPHIDSEAIHNIFIGVTDTSLRDALVLQATKANSSFLIQNLLSLKKPITQQSLFSQLLSHISQSEQSLVKTTLSWILFALRPLSIQELATVISWAKDRQFLGNSAHDRKFCFQLVSPILTLLPGILEIDNNEVKIVHPAIRDFFFEQRNEWFSADIKDHRNIVLLCLEILQLEDFQSWQTQYIPYEQQDGEVKALPRSIHEDRSTLHWYITLNWPEHFRLLSQSHRPIKEVKQFFAPTNKMIWAGWAKSKWILSNHFSRGCNPDQFKSPLPLLAELADTQLFVDGVKELGELAELSNDFSAAIAQAASMNSIEIVDYILGEKDNARLSLEQAFSTTSITYEVEMLIHLIQAAPDNYAWPSSLMVRAAELGQEGVVKALLDRGCSPNIRLPHRNMKPLLCAANNGHAAICGLLLAHGAELSVSPGDNAVIDLAIASPDGGEVVKLLRRHGVNVTAALLTSCELGHFKILEAFEDEIKQEKPPRFLPNMYITKSIALDFGFTVAAIVDILRLDGQDLDVLMRNAIDGGRQQVVRQLLATGVEAGDAMSIVWKDESIIDYLLSRGADPTKLRGNDSTYGVELNADVNDVGGWNLGTVLNAACLRDHPTVFDMLVNRYNANPHLSDIFGRLPIHLAATREIYRFRYLLDHGCGVEAVDRMGRTVLQWASQGDDVEVLKLVLSQPGVDVNQTDKDGWTALCWAARTGRTANVKALLESGAQEVGKARDDCRLEA</sequence>
<evidence type="ECO:0000256" key="3">
    <source>
        <dbReference type="PROSITE-ProRule" id="PRU00023"/>
    </source>
</evidence>
<feature type="repeat" description="ANK" evidence="3">
    <location>
        <begin position="1137"/>
        <end position="1163"/>
    </location>
</feature>
<accession>G9NI61</accession>
<dbReference type="SMART" id="SM00248">
    <property type="entry name" value="ANK"/>
    <property type="match status" value="9"/>
</dbReference>
<evidence type="ECO:0000256" key="2">
    <source>
        <dbReference type="ARBA" id="ARBA00023043"/>
    </source>
</evidence>
<dbReference type="EMBL" id="ABDG02000016">
    <property type="protein sequence ID" value="EHK49765.1"/>
    <property type="molecule type" value="Genomic_DNA"/>
</dbReference>
<dbReference type="AlphaFoldDB" id="G9NI61"/>
<proteinExistence type="predicted"/>
<dbReference type="OMA" id="HAPINMA"/>
<dbReference type="Pfam" id="PF00023">
    <property type="entry name" value="Ank"/>
    <property type="match status" value="1"/>
</dbReference>
<comment type="caution">
    <text evidence="4">The sequence shown here is derived from an EMBL/GenBank/DDBJ whole genome shotgun (WGS) entry which is preliminary data.</text>
</comment>
<dbReference type="HOGENOM" id="CLU_273530_0_0_1"/>
<evidence type="ECO:0000313" key="5">
    <source>
        <dbReference type="Proteomes" id="UP000005426"/>
    </source>
</evidence>
<organism evidence="4 5">
    <name type="scientific">Hypocrea atroviridis (strain ATCC 20476 / IMI 206040)</name>
    <name type="common">Trichoderma atroviride</name>
    <dbReference type="NCBI Taxonomy" id="452589"/>
    <lineage>
        <taxon>Eukaryota</taxon>
        <taxon>Fungi</taxon>
        <taxon>Dikarya</taxon>
        <taxon>Ascomycota</taxon>
        <taxon>Pezizomycotina</taxon>
        <taxon>Sordariomycetes</taxon>
        <taxon>Hypocreomycetidae</taxon>
        <taxon>Hypocreales</taxon>
        <taxon>Hypocreaceae</taxon>
        <taxon>Trichoderma</taxon>
    </lineage>
</organism>
<keyword evidence="2 3" id="KW-0040">ANK repeat</keyword>
<gene>
    <name evidence="4" type="ORF">TRIATDRAFT_133560</name>
</gene>
<dbReference type="Proteomes" id="UP000005426">
    <property type="component" value="Unassembled WGS sequence"/>
</dbReference>
<dbReference type="InterPro" id="IPR036770">
    <property type="entry name" value="Ankyrin_rpt-contain_sf"/>
</dbReference>
<protein>
    <submittedName>
        <fullName evidence="4">Ankyrin repeat protein</fullName>
    </submittedName>
</protein>
<dbReference type="PROSITE" id="PS50297">
    <property type="entry name" value="ANK_REP_REGION"/>
    <property type="match status" value="1"/>
</dbReference>
<keyword evidence="5" id="KW-1185">Reference proteome</keyword>
<dbReference type="Gene3D" id="1.25.40.20">
    <property type="entry name" value="Ankyrin repeat-containing domain"/>
    <property type="match status" value="2"/>
</dbReference>
<dbReference type="Pfam" id="PF12796">
    <property type="entry name" value="Ank_2"/>
    <property type="match status" value="2"/>
</dbReference>
<dbReference type="eggNOG" id="KOG4177">
    <property type="taxonomic scope" value="Eukaryota"/>
</dbReference>
<dbReference type="InterPro" id="IPR002110">
    <property type="entry name" value="Ankyrin_rpt"/>
</dbReference>
<evidence type="ECO:0000313" key="4">
    <source>
        <dbReference type="EMBL" id="EHK49765.1"/>
    </source>
</evidence>
<dbReference type="OrthoDB" id="341259at2759"/>
<dbReference type="PANTHER" id="PTHR24198">
    <property type="entry name" value="ANKYRIN REPEAT AND PROTEIN KINASE DOMAIN-CONTAINING PROTEIN"/>
    <property type="match status" value="1"/>
</dbReference>
<dbReference type="PROSITE" id="PS50088">
    <property type="entry name" value="ANK_REPEAT"/>
    <property type="match status" value="1"/>
</dbReference>
<reference evidence="4 5" key="1">
    <citation type="journal article" date="2011" name="Genome Biol.">
        <title>Comparative genome sequence analysis underscores mycoparasitism as the ancestral life style of Trichoderma.</title>
        <authorList>
            <person name="Kubicek C.P."/>
            <person name="Herrera-Estrella A."/>
            <person name="Seidl-Seiboth V."/>
            <person name="Martinez D.A."/>
            <person name="Druzhinina I.S."/>
            <person name="Thon M."/>
            <person name="Zeilinger S."/>
            <person name="Casas-Flores S."/>
            <person name="Horwitz B.A."/>
            <person name="Mukherjee P.K."/>
            <person name="Mukherjee M."/>
            <person name="Kredics L."/>
            <person name="Alcaraz L.D."/>
            <person name="Aerts A."/>
            <person name="Antal Z."/>
            <person name="Atanasova L."/>
            <person name="Cervantes-Badillo M.G."/>
            <person name="Challacombe J."/>
            <person name="Chertkov O."/>
            <person name="McCluskey K."/>
            <person name="Coulpier F."/>
            <person name="Deshpande N."/>
            <person name="von Doehren H."/>
            <person name="Ebbole D.J."/>
            <person name="Esquivel-Naranjo E.U."/>
            <person name="Fekete E."/>
            <person name="Flipphi M."/>
            <person name="Glaser F."/>
            <person name="Gomez-Rodriguez E.Y."/>
            <person name="Gruber S."/>
            <person name="Han C."/>
            <person name="Henrissat B."/>
            <person name="Hermosa R."/>
            <person name="Hernandez-Onate M."/>
            <person name="Karaffa L."/>
            <person name="Kosti I."/>
            <person name="Le Crom S."/>
            <person name="Lindquist E."/>
            <person name="Lucas S."/>
            <person name="Luebeck M."/>
            <person name="Luebeck P.S."/>
            <person name="Margeot A."/>
            <person name="Metz B."/>
            <person name="Misra M."/>
            <person name="Nevalainen H."/>
            <person name="Omann M."/>
            <person name="Packer N."/>
            <person name="Perrone G."/>
            <person name="Uresti-Rivera E.E."/>
            <person name="Salamov A."/>
            <person name="Schmoll M."/>
            <person name="Seiboth B."/>
            <person name="Shapiro H."/>
            <person name="Sukno S."/>
            <person name="Tamayo-Ramos J.A."/>
            <person name="Tisch D."/>
            <person name="Wiest A."/>
            <person name="Wilkinson H.H."/>
            <person name="Zhang M."/>
            <person name="Coutinho P.M."/>
            <person name="Kenerley C.M."/>
            <person name="Monte E."/>
            <person name="Baker S.E."/>
            <person name="Grigoriev I.V."/>
        </authorList>
    </citation>
    <scope>NUCLEOTIDE SEQUENCE [LARGE SCALE GENOMIC DNA]</scope>
    <source>
        <strain evidence="5">ATCC 20476 / IMI 206040</strain>
    </source>
</reference>